<evidence type="ECO:0000313" key="1">
    <source>
        <dbReference type="EMBL" id="JAD90531.1"/>
    </source>
</evidence>
<reference evidence="1" key="2">
    <citation type="journal article" date="2015" name="Data Brief">
        <title>Shoot transcriptome of the giant reed, Arundo donax.</title>
        <authorList>
            <person name="Barrero R.A."/>
            <person name="Guerrero F.D."/>
            <person name="Moolhuijzen P."/>
            <person name="Goolsby J.A."/>
            <person name="Tidwell J."/>
            <person name="Bellgard S.E."/>
            <person name="Bellgard M.I."/>
        </authorList>
    </citation>
    <scope>NUCLEOTIDE SEQUENCE</scope>
    <source>
        <tissue evidence="1">Shoot tissue taken approximately 20 cm above the soil surface</tissue>
    </source>
</reference>
<protein>
    <submittedName>
        <fullName evidence="1">Uncharacterized protein</fullName>
    </submittedName>
</protein>
<dbReference type="AlphaFoldDB" id="A0A0A9DRX7"/>
<reference evidence="1" key="1">
    <citation type="submission" date="2014-09" db="EMBL/GenBank/DDBJ databases">
        <authorList>
            <person name="Magalhaes I.L.F."/>
            <person name="Oliveira U."/>
            <person name="Santos F.R."/>
            <person name="Vidigal T.H.D.A."/>
            <person name="Brescovit A.D."/>
            <person name="Santos A.J."/>
        </authorList>
    </citation>
    <scope>NUCLEOTIDE SEQUENCE</scope>
    <source>
        <tissue evidence="1">Shoot tissue taken approximately 20 cm above the soil surface</tissue>
    </source>
</reference>
<accession>A0A0A9DRX7</accession>
<proteinExistence type="predicted"/>
<name>A0A0A9DRX7_ARUDO</name>
<dbReference type="EMBL" id="GBRH01207364">
    <property type="protein sequence ID" value="JAD90531.1"/>
    <property type="molecule type" value="Transcribed_RNA"/>
</dbReference>
<sequence>MSGCAIHLVGNATTSLPFNPPSMSSKKFKLSLKQTHQKLSQFSWKTTLLQGRCQKCSMLLAL</sequence>
<organism evidence="1">
    <name type="scientific">Arundo donax</name>
    <name type="common">Giant reed</name>
    <name type="synonym">Donax arundinaceus</name>
    <dbReference type="NCBI Taxonomy" id="35708"/>
    <lineage>
        <taxon>Eukaryota</taxon>
        <taxon>Viridiplantae</taxon>
        <taxon>Streptophyta</taxon>
        <taxon>Embryophyta</taxon>
        <taxon>Tracheophyta</taxon>
        <taxon>Spermatophyta</taxon>
        <taxon>Magnoliopsida</taxon>
        <taxon>Liliopsida</taxon>
        <taxon>Poales</taxon>
        <taxon>Poaceae</taxon>
        <taxon>PACMAD clade</taxon>
        <taxon>Arundinoideae</taxon>
        <taxon>Arundineae</taxon>
        <taxon>Arundo</taxon>
    </lineage>
</organism>